<dbReference type="InterPro" id="IPR001846">
    <property type="entry name" value="VWF_type-D"/>
</dbReference>
<feature type="domain" description="VWFD" evidence="5">
    <location>
        <begin position="42"/>
        <end position="222"/>
    </location>
</feature>
<dbReference type="Proteomes" id="UP000694397">
    <property type="component" value="Chromosome 5"/>
</dbReference>
<name>A0A8C9SMI7_SCLFO</name>
<dbReference type="Ensembl" id="ENSSFOT00015036211.2">
    <property type="protein sequence ID" value="ENSSFOP00015035822.2"/>
    <property type="gene ID" value="ENSSFOG00015022806.2"/>
</dbReference>
<proteinExistence type="predicted"/>
<dbReference type="PROSITE" id="PS51233">
    <property type="entry name" value="VWFD"/>
    <property type="match status" value="1"/>
</dbReference>
<evidence type="ECO:0000313" key="7">
    <source>
        <dbReference type="Proteomes" id="UP000694397"/>
    </source>
</evidence>
<dbReference type="InterPro" id="IPR001007">
    <property type="entry name" value="VWF_dom"/>
</dbReference>
<keyword evidence="3" id="KW-0325">Glycoprotein</keyword>
<organism evidence="6 7">
    <name type="scientific">Scleropages formosus</name>
    <name type="common">Asian bonytongue</name>
    <name type="synonym">Osteoglossum formosum</name>
    <dbReference type="NCBI Taxonomy" id="113540"/>
    <lineage>
        <taxon>Eukaryota</taxon>
        <taxon>Metazoa</taxon>
        <taxon>Chordata</taxon>
        <taxon>Craniata</taxon>
        <taxon>Vertebrata</taxon>
        <taxon>Euteleostomi</taxon>
        <taxon>Actinopterygii</taxon>
        <taxon>Neopterygii</taxon>
        <taxon>Teleostei</taxon>
        <taxon>Osteoglossocephala</taxon>
        <taxon>Osteoglossomorpha</taxon>
        <taxon>Osteoglossiformes</taxon>
        <taxon>Osteoglossidae</taxon>
        <taxon>Scleropages</taxon>
    </lineage>
</organism>
<dbReference type="GeneTree" id="ENSGT00940000163235"/>
<evidence type="ECO:0000256" key="3">
    <source>
        <dbReference type="ARBA" id="ARBA00023180"/>
    </source>
</evidence>
<reference evidence="6 7" key="1">
    <citation type="submission" date="2019-04" db="EMBL/GenBank/DDBJ databases">
        <authorList>
            <consortium name="Wellcome Sanger Institute Data Sharing"/>
        </authorList>
    </citation>
    <scope>NUCLEOTIDE SEQUENCE [LARGE SCALE GENOMIC DNA]</scope>
</reference>
<accession>A0A8C9SMI7</accession>
<protein>
    <submittedName>
        <fullName evidence="6">Mucin 5f</fullName>
    </submittedName>
</protein>
<dbReference type="PROSITE" id="PS50184">
    <property type="entry name" value="VWFC_2"/>
    <property type="match status" value="1"/>
</dbReference>
<evidence type="ECO:0000256" key="2">
    <source>
        <dbReference type="ARBA" id="ARBA00023157"/>
    </source>
</evidence>
<dbReference type="InterPro" id="IPR050780">
    <property type="entry name" value="Mucin_vWF_Thrombospondin_sf"/>
</dbReference>
<dbReference type="SUPFAM" id="SSF57567">
    <property type="entry name" value="Serine protease inhibitors"/>
    <property type="match status" value="1"/>
</dbReference>
<dbReference type="PROSITE" id="PS01208">
    <property type="entry name" value="VWFC_1"/>
    <property type="match status" value="1"/>
</dbReference>
<reference evidence="6" key="3">
    <citation type="submission" date="2025-09" db="UniProtKB">
        <authorList>
            <consortium name="Ensembl"/>
        </authorList>
    </citation>
    <scope>IDENTIFICATION</scope>
</reference>
<dbReference type="AlphaFoldDB" id="A0A8C9SMI7"/>
<keyword evidence="2" id="KW-1015">Disulfide bond</keyword>
<dbReference type="InterPro" id="IPR014853">
    <property type="entry name" value="VWF/SSPO/ZAN-like_Cys-rich_dom"/>
</dbReference>
<dbReference type="OrthoDB" id="10071893at2759"/>
<evidence type="ECO:0000259" key="5">
    <source>
        <dbReference type="PROSITE" id="PS51233"/>
    </source>
</evidence>
<dbReference type="Pfam" id="PF00094">
    <property type="entry name" value="VWD"/>
    <property type="match status" value="1"/>
</dbReference>
<keyword evidence="1" id="KW-0677">Repeat</keyword>
<dbReference type="SMART" id="SM00832">
    <property type="entry name" value="C8"/>
    <property type="match status" value="1"/>
</dbReference>
<evidence type="ECO:0000256" key="1">
    <source>
        <dbReference type="ARBA" id="ARBA00022737"/>
    </source>
</evidence>
<dbReference type="Pfam" id="PF08742">
    <property type="entry name" value="C8"/>
    <property type="match status" value="1"/>
</dbReference>
<dbReference type="PANTHER" id="PTHR11339:SF406">
    <property type="entry name" value="MUCIN-5AC-LIKE"/>
    <property type="match status" value="1"/>
</dbReference>
<dbReference type="SMART" id="SM00216">
    <property type="entry name" value="VWD"/>
    <property type="match status" value="1"/>
</dbReference>
<dbReference type="Gene3D" id="2.10.25.10">
    <property type="entry name" value="Laminin"/>
    <property type="match status" value="1"/>
</dbReference>
<feature type="domain" description="VWFC" evidence="4">
    <location>
        <begin position="365"/>
        <end position="434"/>
    </location>
</feature>
<dbReference type="InterPro" id="IPR036084">
    <property type="entry name" value="Ser_inhib-like_sf"/>
</dbReference>
<evidence type="ECO:0000313" key="6">
    <source>
        <dbReference type="Ensembl" id="ENSSFOP00015035822.2"/>
    </source>
</evidence>
<sequence>DGSVVVRPLQCPPVIKPVCQNTYSPVKVYDESGCCFKYECQCICSGWGDPHYITFDGTYYSFQGNCSYVLVKEIDPRYKFSVVIENYYCDSPNGLSCPKSLTVFYKSYEIFMTQKEINGIFENLIYVNHKLVTPAYENNDFRITENGIETVVYIPAISAWVKFKGMMFSIQLPFSKFYNNTEGQCGTCDNNRKDDCRLPNGTIESSCGDMARHWPFNDTHCLPPAPTPPAPPGCDPAICKVLHSRVFEKCHDVISVEPFYEGCKFDSCHMINTSIGCSSLQIYAAACAAEGICIDWRSYTDGKCDYKCESPRVYEPCGPLIEPTCNSRYNTKFLAVNNEFSVMDTLREEGCYCPPGTTLSSPSSNVCLHSCGEYCDSAGSTWVSDCQECVCLSETLTVVCNPLTCPTAAPVICTKEGQVKVNETVGCCQTTKCACACPFCSFQKLGTVVPEGTCELCICDSTLKDPNTDLKLHMSVISFPLQGYEYQPVPGQCCGTCVQIACIIVLPDKTMQSIQPGTVWTPPNNKCVKYECVQIEHQFISMEATILCPEFNAKDCVPVSPNDMCMAVRANTRTSTTQCL</sequence>
<reference evidence="6" key="2">
    <citation type="submission" date="2025-08" db="UniProtKB">
        <authorList>
            <consortium name="Ensembl"/>
        </authorList>
    </citation>
    <scope>IDENTIFICATION</scope>
</reference>
<keyword evidence="7" id="KW-1185">Reference proteome</keyword>
<evidence type="ECO:0000259" key="4">
    <source>
        <dbReference type="PROSITE" id="PS50184"/>
    </source>
</evidence>
<dbReference type="PANTHER" id="PTHR11339">
    <property type="entry name" value="EXTRACELLULAR MATRIX GLYCOPROTEIN RELATED"/>
    <property type="match status" value="1"/>
</dbReference>